<protein>
    <recommendedName>
        <fullName evidence="4">DUF3006 domain-containing protein</fullName>
    </recommendedName>
</protein>
<dbReference type="EMBL" id="AFNT02000003">
    <property type="protein sequence ID" value="ERJ07485.1"/>
    <property type="molecule type" value="Genomic_DNA"/>
</dbReference>
<sequence>MNGTYTAVVDRLVDGETAVLLVEDQEGDEIVEQLDLDAESLPDECAGEGVVCEVVLEDGELVAIDRRDEETDQRRETSQDRLDRLSQPFDGDES</sequence>
<evidence type="ECO:0000313" key="3">
    <source>
        <dbReference type="Proteomes" id="UP000003861"/>
    </source>
</evidence>
<feature type="region of interest" description="Disordered" evidence="1">
    <location>
        <begin position="65"/>
        <end position="94"/>
    </location>
</feature>
<dbReference type="InterPro" id="IPR021377">
    <property type="entry name" value="DUF3006"/>
</dbReference>
<feature type="compositionally biased region" description="Basic and acidic residues" evidence="1">
    <location>
        <begin position="65"/>
        <end position="84"/>
    </location>
</feature>
<reference evidence="2 3" key="2">
    <citation type="journal article" date="2013" name="PLoS ONE">
        <title>INDIGO - INtegrated Data Warehouse of MIcrobial GenOmes with Examples from the Red Sea Extremophiles.</title>
        <authorList>
            <person name="Alam I."/>
            <person name="Antunes A."/>
            <person name="Kamau A.A."/>
            <person name="Ba Alawi W."/>
            <person name="Kalkatawi M."/>
            <person name="Stingl U."/>
            <person name="Bajic V.B."/>
        </authorList>
    </citation>
    <scope>NUCLEOTIDE SEQUENCE [LARGE SCALE GENOMIC DNA]</scope>
    <source>
        <strain evidence="2 3">SARL4B</strain>
    </source>
</reference>
<name>F7PLX2_9EURY</name>
<dbReference type="RefSeq" id="WP_008527067.1">
    <property type="nucleotide sequence ID" value="NZ_AFNT02000003.1"/>
</dbReference>
<evidence type="ECO:0000256" key="1">
    <source>
        <dbReference type="SAM" id="MobiDB-lite"/>
    </source>
</evidence>
<evidence type="ECO:0000313" key="2">
    <source>
        <dbReference type="EMBL" id="ERJ07485.1"/>
    </source>
</evidence>
<reference evidence="2 3" key="1">
    <citation type="journal article" date="2011" name="J. Bacteriol.">
        <title>Genome sequence of Halorhabdus tiamatea, the first archaeon isolated from a deep-sea anoxic brine lake.</title>
        <authorList>
            <person name="Antunes A."/>
            <person name="Alam I."/>
            <person name="Bajic V.B."/>
            <person name="Stingl U."/>
        </authorList>
    </citation>
    <scope>NUCLEOTIDE SEQUENCE [LARGE SCALE GENOMIC DNA]</scope>
    <source>
        <strain evidence="2 3">SARL4B</strain>
    </source>
</reference>
<gene>
    <name evidence="2" type="ORF">HLRTI_000528</name>
</gene>
<dbReference type="Pfam" id="PF11213">
    <property type="entry name" value="DUF3006"/>
    <property type="match status" value="1"/>
</dbReference>
<dbReference type="Proteomes" id="UP000003861">
    <property type="component" value="Unassembled WGS sequence"/>
</dbReference>
<proteinExistence type="predicted"/>
<accession>F7PLX2</accession>
<dbReference type="PATRIC" id="fig|1033806.13.peg.440"/>
<dbReference type="AlphaFoldDB" id="F7PLX2"/>
<comment type="caution">
    <text evidence="2">The sequence shown here is derived from an EMBL/GenBank/DDBJ whole genome shotgun (WGS) entry which is preliminary data.</text>
</comment>
<evidence type="ECO:0008006" key="4">
    <source>
        <dbReference type="Google" id="ProtNLM"/>
    </source>
</evidence>
<organism evidence="2 3">
    <name type="scientific">Halorhabdus tiamatea SARL4B</name>
    <dbReference type="NCBI Taxonomy" id="1033806"/>
    <lineage>
        <taxon>Archaea</taxon>
        <taxon>Methanobacteriati</taxon>
        <taxon>Methanobacteriota</taxon>
        <taxon>Stenosarchaea group</taxon>
        <taxon>Halobacteria</taxon>
        <taxon>Halobacteriales</taxon>
        <taxon>Haloarculaceae</taxon>
        <taxon>Halorhabdus</taxon>
    </lineage>
</organism>